<feature type="transmembrane region" description="Helical" evidence="2">
    <location>
        <begin position="100"/>
        <end position="122"/>
    </location>
</feature>
<reference evidence="4 5" key="1">
    <citation type="submission" date="2023-08" db="EMBL/GenBank/DDBJ databases">
        <title>A Necator americanus chromosomal reference genome.</title>
        <authorList>
            <person name="Ilik V."/>
            <person name="Petrzelkova K.J."/>
            <person name="Pardy F."/>
            <person name="Fuh T."/>
            <person name="Niatou-Singa F.S."/>
            <person name="Gouil Q."/>
            <person name="Baker L."/>
            <person name="Ritchie M.E."/>
            <person name="Jex A.R."/>
            <person name="Gazzola D."/>
            <person name="Li H."/>
            <person name="Toshio Fujiwara R."/>
            <person name="Zhan B."/>
            <person name="Aroian R.V."/>
            <person name="Pafco B."/>
            <person name="Schwarz E.M."/>
        </authorList>
    </citation>
    <scope>NUCLEOTIDE SEQUENCE [LARGE SCALE GENOMIC DNA]</scope>
    <source>
        <strain evidence="4 5">Aroian</strain>
        <tissue evidence="4">Whole animal</tissue>
    </source>
</reference>
<keyword evidence="5" id="KW-1185">Reference proteome</keyword>
<evidence type="ECO:0000256" key="2">
    <source>
        <dbReference type="SAM" id="Phobius"/>
    </source>
</evidence>
<feature type="region of interest" description="Disordered" evidence="1">
    <location>
        <begin position="260"/>
        <end position="280"/>
    </location>
</feature>
<organism evidence="4 5">
    <name type="scientific">Necator americanus</name>
    <name type="common">Human hookworm</name>
    <dbReference type="NCBI Taxonomy" id="51031"/>
    <lineage>
        <taxon>Eukaryota</taxon>
        <taxon>Metazoa</taxon>
        <taxon>Ecdysozoa</taxon>
        <taxon>Nematoda</taxon>
        <taxon>Chromadorea</taxon>
        <taxon>Rhabditida</taxon>
        <taxon>Rhabditina</taxon>
        <taxon>Rhabditomorpha</taxon>
        <taxon>Strongyloidea</taxon>
        <taxon>Ancylostomatidae</taxon>
        <taxon>Bunostominae</taxon>
        <taxon>Necator</taxon>
    </lineage>
</organism>
<feature type="transmembrane region" description="Helical" evidence="2">
    <location>
        <begin position="156"/>
        <end position="174"/>
    </location>
</feature>
<evidence type="ECO:0000256" key="1">
    <source>
        <dbReference type="SAM" id="MobiDB-lite"/>
    </source>
</evidence>
<comment type="caution">
    <text evidence="4">The sequence shown here is derived from an EMBL/GenBank/DDBJ whole genome shotgun (WGS) entry which is preliminary data.</text>
</comment>
<protein>
    <recommendedName>
        <fullName evidence="3">7TM GPCR serpentine receptor class x (Srx) domain-containing protein</fullName>
    </recommendedName>
</protein>
<dbReference type="Pfam" id="PF10328">
    <property type="entry name" value="7TM_GPCR_Srx"/>
    <property type="match status" value="1"/>
</dbReference>
<accession>A0ABR1C657</accession>
<feature type="domain" description="7TM GPCR serpentine receptor class x (Srx)" evidence="3">
    <location>
        <begin position="38"/>
        <end position="224"/>
    </location>
</feature>
<dbReference type="SUPFAM" id="SSF81321">
    <property type="entry name" value="Family A G protein-coupled receptor-like"/>
    <property type="match status" value="1"/>
</dbReference>
<feature type="transmembrane region" description="Helical" evidence="2">
    <location>
        <begin position="219"/>
        <end position="237"/>
    </location>
</feature>
<gene>
    <name evidence="4" type="primary">Necator_chrII.g4632</name>
    <name evidence="4" type="ORF">RB195_016840</name>
</gene>
<feature type="transmembrane region" description="Helical" evidence="2">
    <location>
        <begin position="186"/>
        <end position="207"/>
    </location>
</feature>
<dbReference type="InterPro" id="IPR019430">
    <property type="entry name" value="7TM_GPCR_serpentine_rcpt_Srx"/>
</dbReference>
<dbReference type="Gene3D" id="1.20.1070.10">
    <property type="entry name" value="Rhodopsin 7-helix transmembrane proteins"/>
    <property type="match status" value="1"/>
</dbReference>
<name>A0ABR1C657_NECAM</name>
<proteinExistence type="predicted"/>
<evidence type="ECO:0000313" key="4">
    <source>
        <dbReference type="EMBL" id="KAK6732716.1"/>
    </source>
</evidence>
<keyword evidence="2" id="KW-0812">Transmembrane</keyword>
<keyword evidence="2" id="KW-0472">Membrane</keyword>
<sequence length="280" mass="31952">MRGSVANPESTTPSLFSLSQETHTSILVADAVNCICQVTVVVITLRSPVIDWTINLIIGAIFQAAYAVEYPLIFVLAVNRFVAVIFPYKMEILFSRKTSAVIMIACSIFGAFNCALCLSGKIQSLWDPMIPAFYFTNQTTFTAVFMRSMDLYLSEFIQISSLVTYIIIITHLVRNRRRIRNSRAELPLLFHSLYSFIVCGVLLFFWYHPISDTDFYNHFFNMLVVIRFGFAPVPLLLTNPTIRLLFFHCNKIPNAATPTLQISQQQRRRNETSSHFPHAK</sequence>
<dbReference type="Proteomes" id="UP001303046">
    <property type="component" value="Unassembled WGS sequence"/>
</dbReference>
<evidence type="ECO:0000259" key="3">
    <source>
        <dbReference type="Pfam" id="PF10328"/>
    </source>
</evidence>
<evidence type="ECO:0000313" key="5">
    <source>
        <dbReference type="Proteomes" id="UP001303046"/>
    </source>
</evidence>
<keyword evidence="2" id="KW-1133">Transmembrane helix</keyword>
<dbReference type="EMBL" id="JAVFWL010000002">
    <property type="protein sequence ID" value="KAK6732716.1"/>
    <property type="molecule type" value="Genomic_DNA"/>
</dbReference>